<organism evidence="1 2">
    <name type="scientific">Eretmocerus hayati</name>
    <dbReference type="NCBI Taxonomy" id="131215"/>
    <lineage>
        <taxon>Eukaryota</taxon>
        <taxon>Metazoa</taxon>
        <taxon>Ecdysozoa</taxon>
        <taxon>Arthropoda</taxon>
        <taxon>Hexapoda</taxon>
        <taxon>Insecta</taxon>
        <taxon>Pterygota</taxon>
        <taxon>Neoptera</taxon>
        <taxon>Endopterygota</taxon>
        <taxon>Hymenoptera</taxon>
        <taxon>Apocrita</taxon>
        <taxon>Proctotrupomorpha</taxon>
        <taxon>Chalcidoidea</taxon>
        <taxon>Aphelinidae</taxon>
        <taxon>Aphelininae</taxon>
        <taxon>Eretmocerus</taxon>
    </lineage>
</organism>
<gene>
    <name evidence="1" type="ORF">QAD02_009856</name>
</gene>
<dbReference type="Proteomes" id="UP001239111">
    <property type="component" value="Chromosome 4"/>
</dbReference>
<name>A0ACC2NBR4_9HYME</name>
<protein>
    <submittedName>
        <fullName evidence="1">Uncharacterized protein</fullName>
    </submittedName>
</protein>
<proteinExistence type="predicted"/>
<accession>A0ACC2NBR4</accession>
<comment type="caution">
    <text evidence="1">The sequence shown here is derived from an EMBL/GenBank/DDBJ whole genome shotgun (WGS) entry which is preliminary data.</text>
</comment>
<evidence type="ECO:0000313" key="1">
    <source>
        <dbReference type="EMBL" id="KAJ8668193.1"/>
    </source>
</evidence>
<dbReference type="EMBL" id="CM056744">
    <property type="protein sequence ID" value="KAJ8668193.1"/>
    <property type="molecule type" value="Genomic_DNA"/>
</dbReference>
<reference evidence="1" key="1">
    <citation type="submission" date="2023-04" db="EMBL/GenBank/DDBJ databases">
        <title>A chromosome-level genome assembly of the parasitoid wasp Eretmocerus hayati.</title>
        <authorList>
            <person name="Zhong Y."/>
            <person name="Liu S."/>
            <person name="Liu Y."/>
        </authorList>
    </citation>
    <scope>NUCLEOTIDE SEQUENCE</scope>
    <source>
        <strain evidence="1">ZJU_SS_LIU_2023</strain>
    </source>
</reference>
<evidence type="ECO:0000313" key="2">
    <source>
        <dbReference type="Proteomes" id="UP001239111"/>
    </source>
</evidence>
<sequence length="109" mass="12945">MSSERNKKSVTIRLCKSATYTSTYTWDSRTFEHHRCKVRRATPAVNVKTPEYRPHVTSNAKRSQLERERQAQIARDNFILFKRLMDIMNGKLQRKYPLTQPKSQCIKTR</sequence>
<keyword evidence="2" id="KW-1185">Reference proteome</keyword>